<evidence type="ECO:0000313" key="5">
    <source>
        <dbReference type="EnsemblMetazoa" id="CJA07632.1"/>
    </source>
</evidence>
<reference evidence="6" key="1">
    <citation type="submission" date="2010-08" db="EMBL/GenBank/DDBJ databases">
        <authorList>
            <consortium name="Caenorhabditis japonica Sequencing Consortium"/>
            <person name="Wilson R.K."/>
        </authorList>
    </citation>
    <scope>NUCLEOTIDE SEQUENCE [LARGE SCALE GENOMIC DNA]</scope>
    <source>
        <strain evidence="6">DF5081</strain>
    </source>
</reference>
<feature type="domain" description="Yippee" evidence="4">
    <location>
        <begin position="13"/>
        <end position="110"/>
    </location>
</feature>
<dbReference type="PANTHER" id="PTHR13848">
    <property type="entry name" value="PROTEIN YIPPEE-LIKE CG15309-RELATED"/>
    <property type="match status" value="1"/>
</dbReference>
<accession>A0A8R1HPV5</accession>
<evidence type="ECO:0000256" key="2">
    <source>
        <dbReference type="ARBA" id="ARBA00022723"/>
    </source>
</evidence>
<dbReference type="Pfam" id="PF03226">
    <property type="entry name" value="Yippee-Mis18"/>
    <property type="match status" value="1"/>
</dbReference>
<dbReference type="AlphaFoldDB" id="A0A8R1HPV5"/>
<reference evidence="5" key="2">
    <citation type="submission" date="2022-06" db="UniProtKB">
        <authorList>
            <consortium name="EnsemblMetazoa"/>
        </authorList>
    </citation>
    <scope>IDENTIFICATION</scope>
    <source>
        <strain evidence="5">DF5081</strain>
    </source>
</reference>
<evidence type="ECO:0000259" key="4">
    <source>
        <dbReference type="PROSITE" id="PS51792"/>
    </source>
</evidence>
<dbReference type="InterPro" id="IPR039058">
    <property type="entry name" value="Yippee_fam"/>
</dbReference>
<dbReference type="PROSITE" id="PS51792">
    <property type="entry name" value="YIPPEE"/>
    <property type="match status" value="1"/>
</dbReference>
<keyword evidence="2" id="KW-0479">Metal-binding</keyword>
<organism evidence="5 6">
    <name type="scientific">Caenorhabditis japonica</name>
    <dbReference type="NCBI Taxonomy" id="281687"/>
    <lineage>
        <taxon>Eukaryota</taxon>
        <taxon>Metazoa</taxon>
        <taxon>Ecdysozoa</taxon>
        <taxon>Nematoda</taxon>
        <taxon>Chromadorea</taxon>
        <taxon>Rhabditida</taxon>
        <taxon>Rhabditina</taxon>
        <taxon>Rhabditomorpha</taxon>
        <taxon>Rhabditoidea</taxon>
        <taxon>Rhabditidae</taxon>
        <taxon>Peloderinae</taxon>
        <taxon>Caenorhabditis</taxon>
    </lineage>
</organism>
<keyword evidence="6" id="KW-1185">Reference proteome</keyword>
<proteinExistence type="inferred from homology"/>
<dbReference type="InterPro" id="IPR034751">
    <property type="entry name" value="Yippee"/>
</dbReference>
<evidence type="ECO:0000256" key="1">
    <source>
        <dbReference type="ARBA" id="ARBA00005613"/>
    </source>
</evidence>
<protein>
    <submittedName>
        <fullName evidence="5">Yippee domain-containing protein</fullName>
    </submittedName>
</protein>
<evidence type="ECO:0000256" key="3">
    <source>
        <dbReference type="ARBA" id="ARBA00022833"/>
    </source>
</evidence>
<dbReference type="EnsemblMetazoa" id="CJA07632.1">
    <property type="protein sequence ID" value="CJA07632.1"/>
    <property type="gene ID" value="WBGene00126836"/>
</dbReference>
<keyword evidence="3" id="KW-0862">Zinc</keyword>
<dbReference type="GO" id="GO:0046872">
    <property type="term" value="F:metal ion binding"/>
    <property type="evidence" value="ECO:0007669"/>
    <property type="project" value="UniProtKB-KW"/>
</dbReference>
<evidence type="ECO:0000313" key="6">
    <source>
        <dbReference type="Proteomes" id="UP000005237"/>
    </source>
</evidence>
<sequence length="257" mass="29658">MGLKFVENSGGKKMYYCANCYTYLADKATVESTNFTGLTGQAYLFSRVVNARFGPIVRREMMTGLHFIRDAFCLQCKQLLGWMYELAPNDTERYKEGSVILERLRILETEGITNNTQLEARVRRPFDMAYEVANRMRHGRIRPLPQPAQNDRAYRLNDIFRFRDGEHLPVIQIFDEDHIAQTFGYNQRQIAGLRHTVDNLNDAIFQCARGNNADLWVLGFRADIGAQFIAIREETAMQARSTATLSFFGRPKFFVII</sequence>
<name>A0A8R1HPV5_CAEJA</name>
<dbReference type="InterPro" id="IPR004910">
    <property type="entry name" value="Yippee/Mis18/Cereblon"/>
</dbReference>
<dbReference type="Proteomes" id="UP000005237">
    <property type="component" value="Unassembled WGS sequence"/>
</dbReference>
<comment type="similarity">
    <text evidence="1">Belongs to the yippee family.</text>
</comment>